<comment type="function">
    <text evidence="1">Needed for flagellar regrowth and assembly.</text>
</comment>
<keyword evidence="6" id="KW-1006">Bacterial flagellum protein export</keyword>
<keyword evidence="10" id="KW-0966">Cell projection</keyword>
<dbReference type="Gene3D" id="1.20.5.620">
    <property type="entry name" value="F1F0 ATP synthase subunit B, membrane domain"/>
    <property type="match status" value="1"/>
</dbReference>
<dbReference type="Pfam" id="PF02108">
    <property type="entry name" value="FliH"/>
    <property type="match status" value="1"/>
</dbReference>
<dbReference type="Proteomes" id="UP000000378">
    <property type="component" value="Chromosome"/>
</dbReference>
<dbReference type="PANTHER" id="PTHR34982">
    <property type="entry name" value="YOP PROTEINS TRANSLOCATION PROTEIN L"/>
    <property type="match status" value="1"/>
</dbReference>
<dbReference type="InterPro" id="IPR051472">
    <property type="entry name" value="T3SS_Stator/FliH"/>
</dbReference>
<accession>D7CLZ9</accession>
<dbReference type="AlphaFoldDB" id="D7CLZ9"/>
<proteinExistence type="inferred from homology"/>
<feature type="domain" description="Flagellar assembly protein FliH/Type III secretion system HrpE" evidence="9">
    <location>
        <begin position="116"/>
        <end position="240"/>
    </location>
</feature>
<gene>
    <name evidence="10" type="ordered locus">Slip_0955</name>
</gene>
<dbReference type="EMBL" id="CP002048">
    <property type="protein sequence ID" value="ADI01734.1"/>
    <property type="molecule type" value="Genomic_DNA"/>
</dbReference>
<keyword evidence="4" id="KW-1005">Bacterial flagellum biogenesis</keyword>
<evidence type="ECO:0000256" key="8">
    <source>
        <dbReference type="SAM" id="MobiDB-lite"/>
    </source>
</evidence>
<reference evidence="10 11" key="2">
    <citation type="journal article" date="2010" name="Stand. Genomic Sci.">
        <title>Complete genome sequence of Syntrophothermus lipocalidus type strain (TGB-C1).</title>
        <authorList>
            <person name="Djao O.D."/>
            <person name="Zhang X."/>
            <person name="Lucas S."/>
            <person name="Lapidus A."/>
            <person name="Del Rio T.G."/>
            <person name="Nolan M."/>
            <person name="Tice H."/>
            <person name="Cheng J.F."/>
            <person name="Han C."/>
            <person name="Tapia R."/>
            <person name="Goodwin L."/>
            <person name="Pitluck S."/>
            <person name="Liolios K."/>
            <person name="Ivanova N."/>
            <person name="Mavromatis K."/>
            <person name="Mikhailova N."/>
            <person name="Ovchinnikova G."/>
            <person name="Pati A."/>
            <person name="Brambilla E."/>
            <person name="Chen A."/>
            <person name="Palaniappan K."/>
            <person name="Land M."/>
            <person name="Hauser L."/>
            <person name="Chang Y.J."/>
            <person name="Jeffries C.D."/>
            <person name="Rohde M."/>
            <person name="Sikorski J."/>
            <person name="Spring S."/>
            <person name="Goker M."/>
            <person name="Detter J.C."/>
            <person name="Woyke T."/>
            <person name="Bristow J."/>
            <person name="Eisen J.A."/>
            <person name="Markowitz V."/>
            <person name="Hugenholtz P."/>
            <person name="Kyrpides N.C."/>
            <person name="Klenk H.P."/>
        </authorList>
    </citation>
    <scope>NUCLEOTIDE SEQUENCE [LARGE SCALE GENOMIC DNA]</scope>
    <source>
        <strain evidence="11">DSM 12680 / TGB-C1</strain>
    </source>
</reference>
<evidence type="ECO:0000256" key="1">
    <source>
        <dbReference type="ARBA" id="ARBA00003041"/>
    </source>
</evidence>
<evidence type="ECO:0000256" key="2">
    <source>
        <dbReference type="ARBA" id="ARBA00006602"/>
    </source>
</evidence>
<name>D7CLZ9_SYNLT</name>
<dbReference type="GO" id="GO:0005829">
    <property type="term" value="C:cytosol"/>
    <property type="evidence" value="ECO:0007669"/>
    <property type="project" value="TreeGrafter"/>
</dbReference>
<dbReference type="KEGG" id="slp:Slip_0955"/>
<sequence length="258" mass="28856">MLSNFEPESGKGLAEIRNNETLVEPDKRELEVEELRTEVAEVIREAEDMVKEILENARAEAQQVIASAEEEADRIKNLARQEAELIKKHSWEEGYREGQEKAFQEIEDLRSKTLLECHQMVEEARKTKESIIRSAEEDIVNLALAIARKIIDKEVRENSDIIINLIRSTLAMVGNAGNSKILVNSHDFETVAENRFSLASPGQAIEHLEVQLDNRITPGGFIIESDVGIVDAQLETRISKVAEALMGEAGNSGESNHT</sequence>
<reference evidence="11" key="1">
    <citation type="journal article" date="2010" name="Stand. Genomic Sci.">
        <title>Complete genome sequence of Syntrophothermus lipocalidus type strain (TGB-C1T).</title>
        <authorList>
            <consortium name="US DOE Joint Genome Institute (JGI-PGF)"/>
            <person name="Djao O."/>
            <person name="Zhang X."/>
            <person name="Lucas S."/>
            <person name="Lapidus A."/>
            <person name="Glavina Del Rio T."/>
            <person name="Nolan M."/>
            <person name="Tice H."/>
            <person name="Cheng J."/>
            <person name="Han C."/>
            <person name="Tapia R."/>
            <person name="Goodwin L."/>
            <person name="Pitluck S."/>
            <person name="Liolios K."/>
            <person name="Ivanova N."/>
            <person name="Mavromatis K."/>
            <person name="Mikhailova N."/>
            <person name="Ovchinnikova G."/>
            <person name="Pati A."/>
            <person name="Brambilla E."/>
            <person name="Chen A."/>
            <person name="Palaniappan K."/>
            <person name="Land M."/>
            <person name="Hauser L."/>
            <person name="Chang Y."/>
            <person name="Jeffries C."/>
            <person name="Rohde M."/>
            <person name="Sikorski J."/>
            <person name="Spring S."/>
            <person name="Goker M."/>
            <person name="Detter J."/>
            <person name="Woyke T."/>
            <person name="Bristow J."/>
            <person name="Eisen J."/>
            <person name="Markowitz V."/>
            <person name="Hugenholtz P."/>
            <person name="Kyrpides N."/>
            <person name="Klenk H."/>
        </authorList>
    </citation>
    <scope>NUCLEOTIDE SEQUENCE [LARGE SCALE GENOMIC DNA]</scope>
    <source>
        <strain evidence="11">DSM 12680 / TGB-C1</strain>
    </source>
</reference>
<dbReference type="STRING" id="643648.Slip_0955"/>
<dbReference type="GO" id="GO:0015031">
    <property type="term" value="P:protein transport"/>
    <property type="evidence" value="ECO:0007669"/>
    <property type="project" value="UniProtKB-KW"/>
</dbReference>
<evidence type="ECO:0000256" key="3">
    <source>
        <dbReference type="ARBA" id="ARBA00022448"/>
    </source>
</evidence>
<keyword evidence="3" id="KW-0813">Transport</keyword>
<evidence type="ECO:0000256" key="7">
    <source>
        <dbReference type="SAM" id="Coils"/>
    </source>
</evidence>
<evidence type="ECO:0000256" key="4">
    <source>
        <dbReference type="ARBA" id="ARBA00022795"/>
    </source>
</evidence>
<dbReference type="HOGENOM" id="CLU_1077390_0_0_9"/>
<comment type="similarity">
    <text evidence="2">Belongs to the FliH family.</text>
</comment>
<dbReference type="GO" id="GO:0044781">
    <property type="term" value="P:bacterial-type flagellum organization"/>
    <property type="evidence" value="ECO:0007669"/>
    <property type="project" value="UniProtKB-KW"/>
</dbReference>
<dbReference type="PANTHER" id="PTHR34982:SF1">
    <property type="entry name" value="FLAGELLAR ASSEMBLY PROTEIN FLIH"/>
    <property type="match status" value="1"/>
</dbReference>
<evidence type="ECO:0000313" key="11">
    <source>
        <dbReference type="Proteomes" id="UP000000378"/>
    </source>
</evidence>
<evidence type="ECO:0000259" key="9">
    <source>
        <dbReference type="Pfam" id="PF02108"/>
    </source>
</evidence>
<evidence type="ECO:0000313" key="10">
    <source>
        <dbReference type="EMBL" id="ADI01734.1"/>
    </source>
</evidence>
<dbReference type="eggNOG" id="COG1317">
    <property type="taxonomic scope" value="Bacteria"/>
</dbReference>
<dbReference type="InterPro" id="IPR018035">
    <property type="entry name" value="Flagellar_FliH/T3SS_HrpE"/>
</dbReference>
<evidence type="ECO:0000256" key="6">
    <source>
        <dbReference type="ARBA" id="ARBA00023225"/>
    </source>
</evidence>
<keyword evidence="10" id="KW-0969">Cilium</keyword>
<keyword evidence="10" id="KW-0282">Flagellum</keyword>
<protein>
    <submittedName>
        <fullName evidence="10">Flagellar assembly protein FliH/Type III secretion system HrpE</fullName>
    </submittedName>
</protein>
<feature type="coiled-coil region" evidence="7">
    <location>
        <begin position="32"/>
        <end position="88"/>
    </location>
</feature>
<keyword evidence="5" id="KW-0653">Protein transport</keyword>
<feature type="region of interest" description="Disordered" evidence="8">
    <location>
        <begin position="1"/>
        <end position="20"/>
    </location>
</feature>
<evidence type="ECO:0000256" key="5">
    <source>
        <dbReference type="ARBA" id="ARBA00022927"/>
    </source>
</evidence>
<keyword evidence="7" id="KW-0175">Coiled coil</keyword>
<organism evidence="10 11">
    <name type="scientific">Syntrophothermus lipocalidus (strain DSM 12680 / TGB-C1)</name>
    <dbReference type="NCBI Taxonomy" id="643648"/>
    <lineage>
        <taxon>Bacteria</taxon>
        <taxon>Bacillati</taxon>
        <taxon>Bacillota</taxon>
        <taxon>Clostridia</taxon>
        <taxon>Eubacteriales</taxon>
        <taxon>Syntrophomonadaceae</taxon>
        <taxon>Syntrophothermus</taxon>
    </lineage>
</organism>
<keyword evidence="11" id="KW-1185">Reference proteome</keyword>